<evidence type="ECO:0000313" key="1">
    <source>
        <dbReference type="EMBL" id="AYJ79247.1"/>
    </source>
</evidence>
<dbReference type="AlphaFoldDB" id="A0AAD0TRR4"/>
<reference evidence="1 2" key="1">
    <citation type="submission" date="2018-10" db="EMBL/GenBank/DDBJ databases">
        <title>Complete genome sequences of Arcobacter cryaerophilus strains ATCC 43158 and ATCC 49615.</title>
        <authorList>
            <person name="Miller W.G."/>
            <person name="Yee E."/>
            <person name="Bono J.L."/>
        </authorList>
    </citation>
    <scope>NUCLEOTIDE SEQUENCE [LARGE SCALE GENOMIC DNA]</scope>
    <source>
        <strain evidence="1 2">ATCC 43158</strain>
    </source>
</reference>
<evidence type="ECO:0000313" key="2">
    <source>
        <dbReference type="Proteomes" id="UP000273809"/>
    </source>
</evidence>
<protein>
    <submittedName>
        <fullName evidence="1">Uncharacterized protein</fullName>
    </submittedName>
</protein>
<proteinExistence type="predicted"/>
<dbReference type="KEGG" id="acre:ACRYA_0078"/>
<dbReference type="EMBL" id="CP032823">
    <property type="protein sequence ID" value="AYJ79247.1"/>
    <property type="molecule type" value="Genomic_DNA"/>
</dbReference>
<dbReference type="RefSeq" id="WP_105918146.1">
    <property type="nucleotide sequence ID" value="NZ_CP021072.1"/>
</dbReference>
<dbReference type="Proteomes" id="UP000273809">
    <property type="component" value="Chromosome"/>
</dbReference>
<organism evidence="1 2">
    <name type="scientific">Aliarcobacter cryaerophilus ATCC 43158</name>
    <dbReference type="NCBI Taxonomy" id="1032070"/>
    <lineage>
        <taxon>Bacteria</taxon>
        <taxon>Pseudomonadati</taxon>
        <taxon>Campylobacterota</taxon>
        <taxon>Epsilonproteobacteria</taxon>
        <taxon>Campylobacterales</taxon>
        <taxon>Arcobacteraceae</taxon>
        <taxon>Aliarcobacter</taxon>
    </lineage>
</organism>
<dbReference type="GeneID" id="56460305"/>
<name>A0AAD0TRR4_9BACT</name>
<gene>
    <name evidence="1" type="ORF">ACRYA_0078</name>
</gene>
<sequence length="706" mass="84537">MKKLRFNSEIDEILINAEKDDRFFDNDNLLLAKEHYGHYVMTIKKNKSLRVYLSQDKYLEFIQMRKKNKEYNYPNMTKTSSNFLYSRFIQYKKFIELSLLELIDTQSYSIISRRLKGMFIFLEEAEKLELKLNNLNDINNEIERNIYLSIDKTTIVKKDKIALRTFFGSIEKFNLSFNAINYFDNLTYHPIKALPSIVIHQLEYSAITEIKEIIEDVNKYQNWMKEFEEIDLFNLANLAHTYYYNVNSQSMKLKSLNLKINEVSVNIHNINLKQWKYRRGNKYEYVDEKQKLKHKELLLLGDQGININIEDEKMYAFWFKELIPDFPFENKITSKYSSVFTVSYIANKYYFIFQKEIRFFYRKISPSVHELYPLVLLILIREGINSEVLSDWKVKLKEGANFILGDETPVCLSIYGNKGRGNKKIHTSIDNKSEQKLFIDFYLNWLKPIYLLSNKNNFLQYYTRNGRGSPFKVWDPNSFFIVCNSTNSFFDKYKIYDRNNIEIKKINHKRIRPYTNYADHLRGYSNFLRQIKKGHNNIDTLLHYENSSEWSEQKMHNIAKTQELLVDIFQGKIKRGEHFSVELFQPGLYADCANTKEPTYYGAKQLNVDENCTNWRKCLTHCNKACVIPNIHGKAIYAWIEYMEKEKERFYNILDWEKEYILDYEAAKMVFNDFTEEEKLFIINDYSDYSNIVKMRFKEKSKKGVI</sequence>
<accession>A0AAD0TRR4</accession>